<organism evidence="1 2">
    <name type="scientific">Camellia lanceoleosa</name>
    <dbReference type="NCBI Taxonomy" id="1840588"/>
    <lineage>
        <taxon>Eukaryota</taxon>
        <taxon>Viridiplantae</taxon>
        <taxon>Streptophyta</taxon>
        <taxon>Embryophyta</taxon>
        <taxon>Tracheophyta</taxon>
        <taxon>Spermatophyta</taxon>
        <taxon>Magnoliopsida</taxon>
        <taxon>eudicotyledons</taxon>
        <taxon>Gunneridae</taxon>
        <taxon>Pentapetalae</taxon>
        <taxon>asterids</taxon>
        <taxon>Ericales</taxon>
        <taxon>Theaceae</taxon>
        <taxon>Camellia</taxon>
    </lineage>
</organism>
<comment type="caution">
    <text evidence="1">The sequence shown here is derived from an EMBL/GenBank/DDBJ whole genome shotgun (WGS) entry which is preliminary data.</text>
</comment>
<sequence>MDFNTHFTFMIDLEGSPHYTDGLAFFLAPGGSNISIGGGIGLPINLKTLKPTSPFVAVESDAFQNIKWDPVNISPATHVGININSIKSNATAVWYCNITHGIQNKAWISFDSNSKNLSVVFTGSINNTIVKRSVHFLVDLRDYLPEWVTFGFSASTGSSFSREK</sequence>
<accession>A0ACC0IHZ7</accession>
<keyword evidence="2" id="KW-1185">Reference proteome</keyword>
<evidence type="ECO:0000313" key="1">
    <source>
        <dbReference type="EMBL" id="KAI8025195.1"/>
    </source>
</evidence>
<dbReference type="Proteomes" id="UP001060215">
    <property type="component" value="Chromosome 3"/>
</dbReference>
<gene>
    <name evidence="1" type="ORF">LOK49_LG02G03132</name>
</gene>
<name>A0ACC0IHZ7_9ERIC</name>
<reference evidence="1 2" key="1">
    <citation type="journal article" date="2022" name="Plant J.">
        <title>Chromosome-level genome of Camellia lanceoleosa provides a valuable resource for understanding genome evolution and self-incompatibility.</title>
        <authorList>
            <person name="Gong W."/>
            <person name="Xiao S."/>
            <person name="Wang L."/>
            <person name="Liao Z."/>
            <person name="Chang Y."/>
            <person name="Mo W."/>
            <person name="Hu G."/>
            <person name="Li W."/>
            <person name="Zhao G."/>
            <person name="Zhu H."/>
            <person name="Hu X."/>
            <person name="Ji K."/>
            <person name="Xiang X."/>
            <person name="Song Q."/>
            <person name="Yuan D."/>
            <person name="Jin S."/>
            <person name="Zhang L."/>
        </authorList>
    </citation>
    <scope>NUCLEOTIDE SEQUENCE [LARGE SCALE GENOMIC DNA]</scope>
    <source>
        <strain evidence="1">SQ_2022a</strain>
    </source>
</reference>
<proteinExistence type="predicted"/>
<dbReference type="EMBL" id="CM045760">
    <property type="protein sequence ID" value="KAI8025195.1"/>
    <property type="molecule type" value="Genomic_DNA"/>
</dbReference>
<evidence type="ECO:0000313" key="2">
    <source>
        <dbReference type="Proteomes" id="UP001060215"/>
    </source>
</evidence>
<protein>
    <submittedName>
        <fullName evidence="1">Uncharacterized protein</fullName>
    </submittedName>
</protein>